<gene>
    <name evidence="1" type="ORF">F2Q68_00010054</name>
</gene>
<protein>
    <submittedName>
        <fullName evidence="1">Uncharacterized protein</fullName>
    </submittedName>
</protein>
<proteinExistence type="predicted"/>
<name>A0A8S9KQJ2_BRACR</name>
<dbReference type="AlphaFoldDB" id="A0A8S9KQJ2"/>
<dbReference type="Proteomes" id="UP000712281">
    <property type="component" value="Unassembled WGS sequence"/>
</dbReference>
<evidence type="ECO:0000313" key="1">
    <source>
        <dbReference type="EMBL" id="KAF2595698.1"/>
    </source>
</evidence>
<accession>A0A8S9KQJ2</accession>
<comment type="caution">
    <text evidence="1">The sequence shown here is derived from an EMBL/GenBank/DDBJ whole genome shotgun (WGS) entry which is preliminary data.</text>
</comment>
<evidence type="ECO:0000313" key="2">
    <source>
        <dbReference type="Proteomes" id="UP000712281"/>
    </source>
</evidence>
<reference evidence="1" key="1">
    <citation type="submission" date="2019-12" db="EMBL/GenBank/DDBJ databases">
        <title>Genome sequencing and annotation of Brassica cretica.</title>
        <authorList>
            <person name="Studholme D.J."/>
            <person name="Sarris P.F."/>
        </authorList>
    </citation>
    <scope>NUCLEOTIDE SEQUENCE</scope>
    <source>
        <strain evidence="1">PFS-001/15</strain>
        <tissue evidence="1">Leaf</tissue>
    </source>
</reference>
<organism evidence="1 2">
    <name type="scientific">Brassica cretica</name>
    <name type="common">Mustard</name>
    <dbReference type="NCBI Taxonomy" id="69181"/>
    <lineage>
        <taxon>Eukaryota</taxon>
        <taxon>Viridiplantae</taxon>
        <taxon>Streptophyta</taxon>
        <taxon>Embryophyta</taxon>
        <taxon>Tracheophyta</taxon>
        <taxon>Spermatophyta</taxon>
        <taxon>Magnoliopsida</taxon>
        <taxon>eudicotyledons</taxon>
        <taxon>Gunneridae</taxon>
        <taxon>Pentapetalae</taxon>
        <taxon>rosids</taxon>
        <taxon>malvids</taxon>
        <taxon>Brassicales</taxon>
        <taxon>Brassicaceae</taxon>
        <taxon>Brassiceae</taxon>
        <taxon>Brassica</taxon>
    </lineage>
</organism>
<dbReference type="EMBL" id="QGKW02000717">
    <property type="protein sequence ID" value="KAF2595698.1"/>
    <property type="molecule type" value="Genomic_DNA"/>
</dbReference>
<sequence>MRSMGLFLPVMDVFVVTRVIVEIADLEFLASRFPTLSAFNASVPSQLFGQFFMFVPEDSFFFFGHRIIDLRIILGRAAPCTTRMHVCVLVHRFGLTARIHIDAFDFSFLLVFHDRGSRVGAGVVSLGFCPDVFPCTLSDRFEGVTKLSLLPRTGVVPRGRTALVLAVRFSTCLAKELMTLSRSSDFFWKVENIFWTSSNTVVLKLTAVTFVAGVFSTLSSMASPSRVFWLLRSSADMSDRASANGRAESVVDPARQTAELNTWLIQLGERLSWTGPARQTAELNPAVDPARPF</sequence>